<evidence type="ECO:0000256" key="3">
    <source>
        <dbReference type="PROSITE-ProRule" id="PRU00221"/>
    </source>
</evidence>
<evidence type="ECO:0000313" key="7">
    <source>
        <dbReference type="Proteomes" id="UP000235786"/>
    </source>
</evidence>
<dbReference type="PROSITE" id="PS00678">
    <property type="entry name" value="WD_REPEATS_1"/>
    <property type="match status" value="1"/>
</dbReference>
<feature type="domain" description="Heterokaryon incompatibility" evidence="4">
    <location>
        <begin position="25"/>
        <end position="119"/>
    </location>
</feature>
<gene>
    <name evidence="6" type="ORF">L207DRAFT_590884</name>
</gene>
<dbReference type="PANTHER" id="PTHR10622">
    <property type="entry name" value="HET DOMAIN-CONTAINING PROTEIN"/>
    <property type="match status" value="1"/>
</dbReference>
<dbReference type="Pfam" id="PF06985">
    <property type="entry name" value="HET"/>
    <property type="match status" value="1"/>
</dbReference>
<dbReference type="Gene3D" id="2.130.10.10">
    <property type="entry name" value="YVTN repeat-like/Quinoprotein amine dehydrogenase"/>
    <property type="match status" value="2"/>
</dbReference>
<dbReference type="Pfam" id="PF00400">
    <property type="entry name" value="WD40"/>
    <property type="match status" value="3"/>
</dbReference>
<evidence type="ECO:0000256" key="1">
    <source>
        <dbReference type="ARBA" id="ARBA00022574"/>
    </source>
</evidence>
<feature type="repeat" description="WD" evidence="3">
    <location>
        <begin position="974"/>
        <end position="1013"/>
    </location>
</feature>
<dbReference type="Proteomes" id="UP000235786">
    <property type="component" value="Unassembled WGS sequence"/>
</dbReference>
<dbReference type="InterPro" id="IPR010730">
    <property type="entry name" value="HET"/>
</dbReference>
<dbReference type="SUPFAM" id="SSF52540">
    <property type="entry name" value="P-loop containing nucleoside triphosphate hydrolases"/>
    <property type="match status" value="1"/>
</dbReference>
<dbReference type="AlphaFoldDB" id="A0A2J6R0G3"/>
<evidence type="ECO:0000313" key="6">
    <source>
        <dbReference type="EMBL" id="PMD32012.1"/>
    </source>
</evidence>
<dbReference type="InterPro" id="IPR015943">
    <property type="entry name" value="WD40/YVTN_repeat-like_dom_sf"/>
</dbReference>
<dbReference type="InterPro" id="IPR056884">
    <property type="entry name" value="NPHP3-like_N"/>
</dbReference>
<dbReference type="Gene3D" id="3.40.50.300">
    <property type="entry name" value="P-loop containing nucleotide triphosphate hydrolases"/>
    <property type="match status" value="1"/>
</dbReference>
<dbReference type="STRING" id="1149755.A0A2J6R0G3"/>
<proteinExistence type="predicted"/>
<accession>A0A2J6R0G3</accession>
<dbReference type="PROSITE" id="PS50082">
    <property type="entry name" value="WD_REPEATS_2"/>
    <property type="match status" value="3"/>
</dbReference>
<evidence type="ECO:0000256" key="2">
    <source>
        <dbReference type="ARBA" id="ARBA00022737"/>
    </source>
</evidence>
<dbReference type="PROSITE" id="PS50294">
    <property type="entry name" value="WD_REPEATS_REGION"/>
    <property type="match status" value="2"/>
</dbReference>
<dbReference type="InterPro" id="IPR019775">
    <property type="entry name" value="WD40_repeat_CS"/>
</dbReference>
<dbReference type="SUPFAM" id="SSF50978">
    <property type="entry name" value="WD40 repeat-like"/>
    <property type="match status" value="1"/>
</dbReference>
<dbReference type="CDD" id="cd00200">
    <property type="entry name" value="WD40"/>
    <property type="match status" value="1"/>
</dbReference>
<dbReference type="Pfam" id="PF24883">
    <property type="entry name" value="NPHP3_N"/>
    <property type="match status" value="1"/>
</dbReference>
<dbReference type="EMBL" id="KZ613960">
    <property type="protein sequence ID" value="PMD32012.1"/>
    <property type="molecule type" value="Genomic_DNA"/>
</dbReference>
<dbReference type="InterPro" id="IPR027417">
    <property type="entry name" value="P-loop_NTPase"/>
</dbReference>
<dbReference type="OrthoDB" id="674604at2759"/>
<evidence type="ECO:0000259" key="4">
    <source>
        <dbReference type="Pfam" id="PF06985"/>
    </source>
</evidence>
<dbReference type="InterPro" id="IPR036322">
    <property type="entry name" value="WD40_repeat_dom_sf"/>
</dbReference>
<feature type="domain" description="Nephrocystin 3-like N-terminal" evidence="5">
    <location>
        <begin position="282"/>
        <end position="443"/>
    </location>
</feature>
<keyword evidence="7" id="KW-1185">Reference proteome</keyword>
<reference evidence="6 7" key="1">
    <citation type="submission" date="2016-04" db="EMBL/GenBank/DDBJ databases">
        <title>A degradative enzymes factory behind the ericoid mycorrhizal symbiosis.</title>
        <authorList>
            <consortium name="DOE Joint Genome Institute"/>
            <person name="Martino E."/>
            <person name="Morin E."/>
            <person name="Grelet G."/>
            <person name="Kuo A."/>
            <person name="Kohler A."/>
            <person name="Daghino S."/>
            <person name="Barry K."/>
            <person name="Choi C."/>
            <person name="Cichocki N."/>
            <person name="Clum A."/>
            <person name="Copeland A."/>
            <person name="Hainaut M."/>
            <person name="Haridas S."/>
            <person name="Labutti K."/>
            <person name="Lindquist E."/>
            <person name="Lipzen A."/>
            <person name="Khouja H.-R."/>
            <person name="Murat C."/>
            <person name="Ohm R."/>
            <person name="Olson A."/>
            <person name="Spatafora J."/>
            <person name="Veneault-Fourrey C."/>
            <person name="Henrissat B."/>
            <person name="Grigoriev I."/>
            <person name="Martin F."/>
            <person name="Perotto S."/>
        </authorList>
    </citation>
    <scope>NUCLEOTIDE SEQUENCE [LARGE SCALE GENOMIC DNA]</scope>
    <source>
        <strain evidence="6 7">F</strain>
    </source>
</reference>
<name>A0A2J6R0G3_HYAVF</name>
<dbReference type="InterPro" id="IPR001680">
    <property type="entry name" value="WD40_rpt"/>
</dbReference>
<feature type="repeat" description="WD" evidence="3">
    <location>
        <begin position="843"/>
        <end position="883"/>
    </location>
</feature>
<dbReference type="SMART" id="SM00320">
    <property type="entry name" value="WD40"/>
    <property type="match status" value="7"/>
</dbReference>
<protein>
    <submittedName>
        <fullName evidence="6">Uncharacterized protein</fullName>
    </submittedName>
</protein>
<sequence length="1155" mass="130417">MRLLELAPDGQLSLTKDLISDVPPYAILSHTWGADGEEITFQEVVNASEQTRSKAGYRKILFCGEQAARDNLEYFWVDTCCIDKSNNTELSEAINSMFRWYRNAAKCYVYLTDVSVEHGEHDDPRRSWELPFRRSRWFTRGWTLQELIAPRSVEFFSAEGTPIGDKTSLEKDVHDITGIAIQALQGCPLEDFTVDERMTWAKTRRTTREEDKAYSLLGIFDVCMPLIYGEGEENALRRLRGEISAHEGELDLPFAVEAPFNAYQRQHEPACLENTRSDLLSKIYNWIDGPDEASIFWLNGFAGTGKSTIARTVARKYDKERRLGASFFFVKGGGDVGGASKLFTTIATQLARRVPNLRQHICDAVAKHRDIYNQSLRDQWACLVLEPLSKLKTDGHEGHSLYVLVIDALDECSDENTIRIIPQLLAEARSLKNMRLRIFLTSRPEVPIRHSFLQIPGTVHQDFVLHSISPPIIDQDIRIFLKHDLRLIAQERSLGPDWPSNEAIGLLVQRASGLFIWAATACRFIRQGKRFAPKRLETIVSSSDSSSTAPEKHLNQIYITVLKQSVSDEYTDEEKKDLCRMLREILGSIVILLSPLSLQSLSLLLSVSDEDIFQSLGDLHSIVDIPQVEKQPLRIHHPSFRDFLLDQDRCTDLDFWVNDKQAHHKLMDQCIRLMSSSLKQDICAVEKPGVLVQDTENSRIRRRIPPELQYACLYWTQHLQKSSKRLFDNDQVHKFLQEHLLYWLEALAWIGKLSEGFYMISSLESLTNNSDHPLLAGFTWDAKRFLLYNKAVIEQAPLQIYCSALVFAPSTSIVRKYFENHIPKWIRNRPKVLPGWNALVQTIESHSYNVRRVAFSDDGLLVSATVDRMVRLWDPNSGALLHTLHKLYDPSDDDNAINVGFSDGLLALAENDGAIQLWDAKSGAFYKTVDIRQPGKSGPKITVVAISNGLLATGSKMGTIAIWDSISGACLHTLEGHSSNIVHLAFSSVATLASQCRSTIKLWNASSGKLLETLDHAGNFLAISPNGKLLGWTTMLKGYHSIKLWKSSWTVPRTLRGHNNLINAIAFSRDNRLLASASHDYTIKLWDTSSGVLKMSLYDRSIVLINDLAFSPNGKILAAAICTGFIQTMEPQLRCKADKDTRTAFGPNIWPCLFA</sequence>
<keyword evidence="2" id="KW-0677">Repeat</keyword>
<feature type="repeat" description="WD" evidence="3">
    <location>
        <begin position="1055"/>
        <end position="1096"/>
    </location>
</feature>
<dbReference type="PANTHER" id="PTHR10622:SF11">
    <property type="entry name" value="HET-DOMAIN-CONTAINING PROTEIN"/>
    <property type="match status" value="1"/>
</dbReference>
<keyword evidence="1 3" id="KW-0853">WD repeat</keyword>
<evidence type="ECO:0000259" key="5">
    <source>
        <dbReference type="Pfam" id="PF24883"/>
    </source>
</evidence>
<organism evidence="6 7">
    <name type="scientific">Hyaloscypha variabilis (strain UAMH 11265 / GT02V1 / F)</name>
    <name type="common">Meliniomyces variabilis</name>
    <dbReference type="NCBI Taxonomy" id="1149755"/>
    <lineage>
        <taxon>Eukaryota</taxon>
        <taxon>Fungi</taxon>
        <taxon>Dikarya</taxon>
        <taxon>Ascomycota</taxon>
        <taxon>Pezizomycotina</taxon>
        <taxon>Leotiomycetes</taxon>
        <taxon>Helotiales</taxon>
        <taxon>Hyaloscyphaceae</taxon>
        <taxon>Hyaloscypha</taxon>
        <taxon>Hyaloscypha variabilis</taxon>
    </lineage>
</organism>